<evidence type="ECO:0000256" key="1">
    <source>
        <dbReference type="SAM" id="Phobius"/>
    </source>
</evidence>
<keyword evidence="1" id="KW-1133">Transmembrane helix</keyword>
<gene>
    <name evidence="2" type="ORF">H9812_06165</name>
</gene>
<protein>
    <submittedName>
        <fullName evidence="2">Uncharacterized protein</fullName>
    </submittedName>
</protein>
<dbReference type="Proteomes" id="UP000824044">
    <property type="component" value="Unassembled WGS sequence"/>
</dbReference>
<reference evidence="2" key="2">
    <citation type="submission" date="2021-04" db="EMBL/GenBank/DDBJ databases">
        <authorList>
            <person name="Gilroy R."/>
        </authorList>
    </citation>
    <scope>NUCLEOTIDE SEQUENCE</scope>
    <source>
        <strain evidence="2">CHK33-5263</strain>
    </source>
</reference>
<organism evidence="2 3">
    <name type="scientific">Candidatus Gallimonas intestinigallinarum</name>
    <dbReference type="NCBI Taxonomy" id="2838604"/>
    <lineage>
        <taxon>Bacteria</taxon>
        <taxon>Bacillati</taxon>
        <taxon>Bacillota</taxon>
        <taxon>Clostridia</taxon>
        <taxon>Candidatus Gallimonas</taxon>
    </lineage>
</organism>
<evidence type="ECO:0000313" key="2">
    <source>
        <dbReference type="EMBL" id="HIZ25036.1"/>
    </source>
</evidence>
<comment type="caution">
    <text evidence="2">The sequence shown here is derived from an EMBL/GenBank/DDBJ whole genome shotgun (WGS) entry which is preliminary data.</text>
</comment>
<dbReference type="AlphaFoldDB" id="A0A9D2IVS4"/>
<name>A0A9D2IVS4_9FIRM</name>
<evidence type="ECO:0000313" key="3">
    <source>
        <dbReference type="Proteomes" id="UP000824044"/>
    </source>
</evidence>
<feature type="transmembrane region" description="Helical" evidence="1">
    <location>
        <begin position="28"/>
        <end position="47"/>
    </location>
</feature>
<proteinExistence type="predicted"/>
<sequence length="234" mass="27632">MTFQEYLQTEYFKKLDGNLRESKRMKKWIWILLGLFIGAMVVGYLLFDEEKNDAGIWDWQNILSLSLVGVGFVFMIVLCVFGARYTKRDDNGNVRPAYLIALWLYAWEAFSDGWRAENGVVTFYLDCRSVRPKEYEMWLEREEEAVQVLPDALKETGDIMDALLIVQMGLYAWVEKASPVLTSVRYRVKENGVLADKKWSFLWREGKPKYAMRRVRYSYRRARRIAMKKGIIEQ</sequence>
<dbReference type="EMBL" id="DXBS01000116">
    <property type="protein sequence ID" value="HIZ25036.1"/>
    <property type="molecule type" value="Genomic_DNA"/>
</dbReference>
<feature type="transmembrane region" description="Helical" evidence="1">
    <location>
        <begin position="59"/>
        <end position="81"/>
    </location>
</feature>
<keyword evidence="1" id="KW-0812">Transmembrane</keyword>
<accession>A0A9D2IVS4</accession>
<reference evidence="2" key="1">
    <citation type="journal article" date="2021" name="PeerJ">
        <title>Extensive microbial diversity within the chicken gut microbiome revealed by metagenomics and culture.</title>
        <authorList>
            <person name="Gilroy R."/>
            <person name="Ravi A."/>
            <person name="Getino M."/>
            <person name="Pursley I."/>
            <person name="Horton D.L."/>
            <person name="Alikhan N.F."/>
            <person name="Baker D."/>
            <person name="Gharbi K."/>
            <person name="Hall N."/>
            <person name="Watson M."/>
            <person name="Adriaenssens E.M."/>
            <person name="Foster-Nyarko E."/>
            <person name="Jarju S."/>
            <person name="Secka A."/>
            <person name="Antonio M."/>
            <person name="Oren A."/>
            <person name="Chaudhuri R.R."/>
            <person name="La Ragione R."/>
            <person name="Hildebrand F."/>
            <person name="Pallen M.J."/>
        </authorList>
    </citation>
    <scope>NUCLEOTIDE SEQUENCE</scope>
    <source>
        <strain evidence="2">CHK33-5263</strain>
    </source>
</reference>
<keyword evidence="1" id="KW-0472">Membrane</keyword>